<evidence type="ECO:0000313" key="2">
    <source>
        <dbReference type="EMBL" id="KAJ8869922.1"/>
    </source>
</evidence>
<protein>
    <submittedName>
        <fullName evidence="2">Uncharacterized protein</fullName>
    </submittedName>
</protein>
<keyword evidence="3" id="KW-1185">Reference proteome</keyword>
<gene>
    <name evidence="2" type="ORF">PR048_028933</name>
</gene>
<name>A0ABQ9GEK5_9NEOP</name>
<dbReference type="EMBL" id="JARBHB010000013">
    <property type="protein sequence ID" value="KAJ8869922.1"/>
    <property type="molecule type" value="Genomic_DNA"/>
</dbReference>
<proteinExistence type="predicted"/>
<comment type="caution">
    <text evidence="2">The sequence shown here is derived from an EMBL/GenBank/DDBJ whole genome shotgun (WGS) entry which is preliminary data.</text>
</comment>
<dbReference type="Proteomes" id="UP001159363">
    <property type="component" value="Chromosome 12"/>
</dbReference>
<feature type="region of interest" description="Disordered" evidence="1">
    <location>
        <begin position="274"/>
        <end position="311"/>
    </location>
</feature>
<evidence type="ECO:0000256" key="1">
    <source>
        <dbReference type="SAM" id="MobiDB-lite"/>
    </source>
</evidence>
<sequence>MEHGKRLGAIWAIQICASRGPSPLRRLSVVLRVYVRTGCSSLSAPVEICAGKDRVLGRGKMPLDIKVIVKVNYIAYRAHRAKLIDCELNRIYLCYLMLCPGISIKTCHVGVLITLAGVRRELEVVGLVAEYLEASDFDDQHSSGKNRTMTAEFSRSLGSATAGDPDTLMTCHIDSMRDALNSRAVSTSTTCLLKLSALCTPFGGLVRWNTIFFPPDLRCQRTEHDFYLANSRSGVIMCSIPTGYKGNSLLVPVAFHRHFREIPAHLERLASKMRKRVTGDAEERETEDAALDHTRRNGPRAGTGRRKGSIVSRLTHIQDLNPQYPASKPLSNHSSYQVSVNSKPMRMIELNMERRRNERGVNGTSPRKPIDQRHSPARFPHAKVRAGAQAPGTDSLVCNLPVGGGGRGTVVRWLDYLGGVAPGSSYVRIVSDDAAAQGRGGVVVRLLASHLGESGSISGGVAPDFHMWESCRDDGAGRRVFFGDLPFPPPLHFGYAPYLTPLHTHWLSRPRCLAAAGAAQGLNSQAAGAWLDA</sequence>
<accession>A0ABQ9GEK5</accession>
<organism evidence="2 3">
    <name type="scientific">Dryococelus australis</name>
    <dbReference type="NCBI Taxonomy" id="614101"/>
    <lineage>
        <taxon>Eukaryota</taxon>
        <taxon>Metazoa</taxon>
        <taxon>Ecdysozoa</taxon>
        <taxon>Arthropoda</taxon>
        <taxon>Hexapoda</taxon>
        <taxon>Insecta</taxon>
        <taxon>Pterygota</taxon>
        <taxon>Neoptera</taxon>
        <taxon>Polyneoptera</taxon>
        <taxon>Phasmatodea</taxon>
        <taxon>Verophasmatodea</taxon>
        <taxon>Anareolatae</taxon>
        <taxon>Phasmatidae</taxon>
        <taxon>Eurycanthinae</taxon>
        <taxon>Dryococelus</taxon>
    </lineage>
</organism>
<reference evidence="2 3" key="1">
    <citation type="submission" date="2023-02" db="EMBL/GenBank/DDBJ databases">
        <title>LHISI_Scaffold_Assembly.</title>
        <authorList>
            <person name="Stuart O.P."/>
            <person name="Cleave R."/>
            <person name="Magrath M.J.L."/>
            <person name="Mikheyev A.S."/>
        </authorList>
    </citation>
    <scope>NUCLEOTIDE SEQUENCE [LARGE SCALE GENOMIC DNA]</scope>
    <source>
        <strain evidence="2">Daus_M_001</strain>
        <tissue evidence="2">Leg muscle</tissue>
    </source>
</reference>
<feature type="region of interest" description="Disordered" evidence="1">
    <location>
        <begin position="357"/>
        <end position="376"/>
    </location>
</feature>
<feature type="compositionally biased region" description="Acidic residues" evidence="1">
    <location>
        <begin position="280"/>
        <end position="289"/>
    </location>
</feature>
<evidence type="ECO:0000313" key="3">
    <source>
        <dbReference type="Proteomes" id="UP001159363"/>
    </source>
</evidence>